<reference evidence="3" key="1">
    <citation type="submission" date="2016-06" db="UniProtKB">
        <authorList>
            <consortium name="WormBaseParasite"/>
        </authorList>
    </citation>
    <scope>IDENTIFICATION</scope>
</reference>
<proteinExistence type="predicted"/>
<reference evidence="1 2" key="2">
    <citation type="submission" date="2018-11" db="EMBL/GenBank/DDBJ databases">
        <authorList>
            <consortium name="Pathogen Informatics"/>
        </authorList>
    </citation>
    <scope>NUCLEOTIDE SEQUENCE [LARGE SCALE GENOMIC DNA]</scope>
</reference>
<dbReference type="WBParaSite" id="SBAD_0000182501-mRNA-1">
    <property type="protein sequence ID" value="SBAD_0000182501-mRNA-1"/>
    <property type="gene ID" value="SBAD_0000182501"/>
</dbReference>
<evidence type="ECO:0000313" key="3">
    <source>
        <dbReference type="WBParaSite" id="SBAD_0000182501-mRNA-1"/>
    </source>
</evidence>
<sequence length="90" mass="10135">MLIDDGLGTADGPRDQFQILINGQKDRSGQVLQQVLVPRAPTQEVVKRIPLFIGGFYENEQLRLVEKTAVVRRCPVVNGNLSHRRDLALR</sequence>
<accession>A0A183IDP3</accession>
<evidence type="ECO:0000313" key="2">
    <source>
        <dbReference type="Proteomes" id="UP000270296"/>
    </source>
</evidence>
<organism evidence="3">
    <name type="scientific">Soboliphyme baturini</name>
    <dbReference type="NCBI Taxonomy" id="241478"/>
    <lineage>
        <taxon>Eukaryota</taxon>
        <taxon>Metazoa</taxon>
        <taxon>Ecdysozoa</taxon>
        <taxon>Nematoda</taxon>
        <taxon>Enoplea</taxon>
        <taxon>Dorylaimia</taxon>
        <taxon>Dioctophymatida</taxon>
        <taxon>Dioctophymatoidea</taxon>
        <taxon>Soboliphymatidae</taxon>
        <taxon>Soboliphyme</taxon>
    </lineage>
</organism>
<dbReference type="EMBL" id="UZAM01006935">
    <property type="protein sequence ID" value="VDO95334.1"/>
    <property type="molecule type" value="Genomic_DNA"/>
</dbReference>
<evidence type="ECO:0000313" key="1">
    <source>
        <dbReference type="EMBL" id="VDO95334.1"/>
    </source>
</evidence>
<dbReference type="AlphaFoldDB" id="A0A183IDP3"/>
<gene>
    <name evidence="1" type="ORF">SBAD_LOCUS1737</name>
</gene>
<keyword evidence="2" id="KW-1185">Reference proteome</keyword>
<protein>
    <submittedName>
        <fullName evidence="3">Plug domain-containing protein</fullName>
    </submittedName>
</protein>
<name>A0A183IDP3_9BILA</name>
<dbReference type="Proteomes" id="UP000270296">
    <property type="component" value="Unassembled WGS sequence"/>
</dbReference>